<evidence type="ECO:0000313" key="3">
    <source>
        <dbReference type="Proteomes" id="UP000239415"/>
    </source>
</evidence>
<feature type="chain" id="PRO_5015406653" evidence="1">
    <location>
        <begin position="28"/>
        <end position="151"/>
    </location>
</feature>
<protein>
    <submittedName>
        <fullName evidence="2">Uncharacterized protein DUF2690</fullName>
    </submittedName>
</protein>
<evidence type="ECO:0000313" key="2">
    <source>
        <dbReference type="EMBL" id="PRX19580.1"/>
    </source>
</evidence>
<dbReference type="AlphaFoldDB" id="A0A2T0K931"/>
<comment type="caution">
    <text evidence="2">The sequence shown here is derived from an EMBL/GenBank/DDBJ whole genome shotgun (WGS) entry which is preliminary data.</text>
</comment>
<dbReference type="EMBL" id="PVMZ01000010">
    <property type="protein sequence ID" value="PRX19580.1"/>
    <property type="molecule type" value="Genomic_DNA"/>
</dbReference>
<dbReference type="RefSeq" id="WP_146169287.1">
    <property type="nucleotide sequence ID" value="NZ_BOMO01000048.1"/>
</dbReference>
<keyword evidence="1" id="KW-0732">Signal</keyword>
<reference evidence="2 3" key="1">
    <citation type="submission" date="2018-03" db="EMBL/GenBank/DDBJ databases">
        <title>Genomic Encyclopedia of Archaeal and Bacterial Type Strains, Phase II (KMG-II): from individual species to whole genera.</title>
        <authorList>
            <person name="Goeker M."/>
        </authorList>
    </citation>
    <scope>NUCLEOTIDE SEQUENCE [LARGE SCALE GENOMIC DNA]</scope>
    <source>
        <strain evidence="2 3">DSM 43146</strain>
    </source>
</reference>
<keyword evidence="3" id="KW-1185">Reference proteome</keyword>
<dbReference type="InterPro" id="IPR021224">
    <property type="entry name" value="DUF2690"/>
</dbReference>
<accession>A0A2T0K931</accession>
<proteinExistence type="predicted"/>
<gene>
    <name evidence="2" type="ORF">CLV67_110332</name>
</gene>
<organism evidence="2 3">
    <name type="scientific">Actinoplanes italicus</name>
    <dbReference type="NCBI Taxonomy" id="113567"/>
    <lineage>
        <taxon>Bacteria</taxon>
        <taxon>Bacillati</taxon>
        <taxon>Actinomycetota</taxon>
        <taxon>Actinomycetes</taxon>
        <taxon>Micromonosporales</taxon>
        <taxon>Micromonosporaceae</taxon>
        <taxon>Actinoplanes</taxon>
    </lineage>
</organism>
<sequence length="151" mass="16174">MRVRMKAAAMTALVTAALVVTPEMAMAAQYDGVMASATSCGTGATTQREIALSYGSPLGTVVARVELRYSSRCNTTWTRVKSTVLPADQLWGAVIRNSDGRSYWCSEYAWSSNLGANYCLTPMMNRSGTSTLAYGGADLVNDSVDGWTSNF</sequence>
<dbReference type="Proteomes" id="UP000239415">
    <property type="component" value="Unassembled WGS sequence"/>
</dbReference>
<name>A0A2T0K931_9ACTN</name>
<feature type="signal peptide" evidence="1">
    <location>
        <begin position="1"/>
        <end position="27"/>
    </location>
</feature>
<dbReference type="Pfam" id="PF10901">
    <property type="entry name" value="DUF2690"/>
    <property type="match status" value="1"/>
</dbReference>
<dbReference type="OrthoDB" id="2863790at2"/>
<evidence type="ECO:0000256" key="1">
    <source>
        <dbReference type="SAM" id="SignalP"/>
    </source>
</evidence>